<feature type="domain" description="Treble clef zinc finger" evidence="1">
    <location>
        <begin position="305"/>
        <end position="357"/>
    </location>
</feature>
<comment type="caution">
    <text evidence="2">The sequence shown here is derived from an EMBL/GenBank/DDBJ whole genome shotgun (WGS) entry which is preliminary data.</text>
</comment>
<feature type="domain" description="Treble clef zinc finger" evidence="1">
    <location>
        <begin position="16"/>
        <end position="78"/>
    </location>
</feature>
<dbReference type="EMBL" id="ACXX02000010">
    <property type="protein sequence ID" value="EGD47044.1"/>
    <property type="molecule type" value="Genomic_DNA"/>
</dbReference>
<dbReference type="PANTHER" id="PTHR37317:SF1">
    <property type="entry name" value="ZINC-RIBBON DOMAIN-CONTAINING PROTEIN-RELATED"/>
    <property type="match status" value="1"/>
</dbReference>
<feature type="domain" description="Treble clef zinc finger" evidence="1">
    <location>
        <begin position="95"/>
        <end position="147"/>
    </location>
</feature>
<protein>
    <recommendedName>
        <fullName evidence="1">Treble clef zinc finger domain-containing protein</fullName>
    </recommendedName>
</protein>
<proteinExistence type="predicted"/>
<keyword evidence="3" id="KW-1185">Reference proteome</keyword>
<dbReference type="InterPro" id="IPR025487">
    <property type="entry name" value="DUF4379"/>
</dbReference>
<dbReference type="AlphaFoldDB" id="F1TFA6"/>
<evidence type="ECO:0000313" key="2">
    <source>
        <dbReference type="EMBL" id="EGD47044.1"/>
    </source>
</evidence>
<gene>
    <name evidence="2" type="ORF">Cpap_1240</name>
</gene>
<reference evidence="2" key="1">
    <citation type="submission" date="2009-07" db="EMBL/GenBank/DDBJ databases">
        <authorList>
            <consortium name="US DOE Joint Genome Institute (JGI-PGF)"/>
            <person name="Lucas S."/>
            <person name="Copeland A."/>
            <person name="Lapidus A."/>
            <person name="Glavina del Rio T."/>
            <person name="Tice H."/>
            <person name="Bruce D."/>
            <person name="Goodwin L."/>
            <person name="Pitluck S."/>
            <person name="Larimer F."/>
            <person name="Land M.L."/>
            <person name="Mouttaki H."/>
            <person name="He Z."/>
            <person name="Zhou J."/>
            <person name="Hemme C.L."/>
        </authorList>
    </citation>
    <scope>NUCLEOTIDE SEQUENCE</scope>
    <source>
        <strain evidence="2">DSM 2782</strain>
    </source>
</reference>
<evidence type="ECO:0000259" key="1">
    <source>
        <dbReference type="Pfam" id="PF14311"/>
    </source>
</evidence>
<dbReference type="Pfam" id="PF14311">
    <property type="entry name" value="DUF4379"/>
    <property type="match status" value="5"/>
</dbReference>
<sequence>MNKNIKNSISEKLPYLIDEWDYKKNGDLYPENVAWRSNKKIWWKCKNGHSFQTNLNNRIDVNIKTGEVIVSDCPYCIGKRVLTGYNDLETTNPELIREWDFEKNIIKPTEITNGSHRKIWWSCDKGHSWQAVVYSRKNRGCPYCAGKAILLGYNDLATLNPKLASEWHPTKNGDVNSNTISLNSHKKFWWKCDKGHEWEICPHNRNYGSECPYCSGRFAIKGETDLETLKPKLAAEWHPTKNNGVTPDTVSLNSHKKHWWLCENDHEWQAYIYTRASGSGCPYCIGKRSVVGETDLETVMPEITVEWNYERNRGKTPNMFTKSSNRKVWWKCEFGHEWRTAINTRTSLGTGCPKCAKNRRK</sequence>
<evidence type="ECO:0000313" key="3">
    <source>
        <dbReference type="Proteomes" id="UP000003860"/>
    </source>
</evidence>
<feature type="domain" description="Treble clef zinc finger" evidence="1">
    <location>
        <begin position="233"/>
        <end position="286"/>
    </location>
</feature>
<organism evidence="2 3">
    <name type="scientific">Ruminiclostridium papyrosolvens DSM 2782</name>
    <dbReference type="NCBI Taxonomy" id="588581"/>
    <lineage>
        <taxon>Bacteria</taxon>
        <taxon>Bacillati</taxon>
        <taxon>Bacillota</taxon>
        <taxon>Clostridia</taxon>
        <taxon>Eubacteriales</taxon>
        <taxon>Oscillospiraceae</taxon>
        <taxon>Ruminiclostridium</taxon>
    </lineage>
</organism>
<dbReference type="eggNOG" id="COG1996">
    <property type="taxonomic scope" value="Bacteria"/>
</dbReference>
<feature type="domain" description="Treble clef zinc finger" evidence="1">
    <location>
        <begin position="163"/>
        <end position="217"/>
    </location>
</feature>
<dbReference type="RefSeq" id="WP_004620644.1">
    <property type="nucleotide sequence ID" value="NZ_ACXX02000010.1"/>
</dbReference>
<dbReference type="STRING" id="588581.Cpap_1240"/>
<dbReference type="Proteomes" id="UP000003860">
    <property type="component" value="Unassembled WGS sequence"/>
</dbReference>
<reference evidence="2" key="2">
    <citation type="submission" date="2011-01" db="EMBL/GenBank/DDBJ databases">
        <title>The Non-contiguous Finished genome of Clostridium papyrosolvens.</title>
        <authorList>
            <person name="Lucas S."/>
            <person name="Copeland A."/>
            <person name="Lapidus A."/>
            <person name="Cheng J.-F."/>
            <person name="Goodwin L."/>
            <person name="Pitluck S."/>
            <person name="Misra M."/>
            <person name="Chertkov O."/>
            <person name="Detter J.C."/>
            <person name="Han C."/>
            <person name="Tapia R."/>
            <person name="Land M."/>
            <person name="Hauser L."/>
            <person name="Kyrpides N."/>
            <person name="Ivanova N."/>
            <person name="Pagani I."/>
            <person name="Mouttaki H."/>
            <person name="He Z."/>
            <person name="Zhou J."/>
            <person name="Hemme C.L."/>
            <person name="Woyke T."/>
        </authorList>
    </citation>
    <scope>NUCLEOTIDE SEQUENCE [LARGE SCALE GENOMIC DNA]</scope>
    <source>
        <strain evidence="2">DSM 2782</strain>
    </source>
</reference>
<accession>F1TFA6</accession>
<dbReference type="OrthoDB" id="583824at2"/>
<dbReference type="PANTHER" id="PTHR37317">
    <property type="entry name" value="BLR8090 PROTEIN"/>
    <property type="match status" value="1"/>
</dbReference>
<name>F1TFA6_9FIRM</name>